<organism evidence="1 2">
    <name type="scientific">Roseateles terrae</name>
    <dbReference type="NCBI Taxonomy" id="431060"/>
    <lineage>
        <taxon>Bacteria</taxon>
        <taxon>Pseudomonadati</taxon>
        <taxon>Pseudomonadota</taxon>
        <taxon>Betaproteobacteria</taxon>
        <taxon>Burkholderiales</taxon>
        <taxon>Sphaerotilaceae</taxon>
        <taxon>Roseateles</taxon>
    </lineage>
</organism>
<proteinExistence type="predicted"/>
<evidence type="ECO:0000313" key="2">
    <source>
        <dbReference type="Proteomes" id="UP000574369"/>
    </source>
</evidence>
<gene>
    <name evidence="1" type="ORF">FHS28_002265</name>
</gene>
<evidence type="ECO:0000313" key="1">
    <source>
        <dbReference type="EMBL" id="MBB3194869.1"/>
    </source>
</evidence>
<keyword evidence="2" id="KW-1185">Reference proteome</keyword>
<accession>A0ABR6GRX2</accession>
<reference evidence="1 2" key="1">
    <citation type="submission" date="2020-08" db="EMBL/GenBank/DDBJ databases">
        <title>Genomic Encyclopedia of Type Strains, Phase III (KMG-III): the genomes of soil and plant-associated and newly described type strains.</title>
        <authorList>
            <person name="Whitman W."/>
        </authorList>
    </citation>
    <scope>NUCLEOTIDE SEQUENCE [LARGE SCALE GENOMIC DNA]</scope>
    <source>
        <strain evidence="1 2">CECT 7247</strain>
    </source>
</reference>
<comment type="caution">
    <text evidence="1">The sequence shown here is derived from an EMBL/GenBank/DDBJ whole genome shotgun (WGS) entry which is preliminary data.</text>
</comment>
<dbReference type="EMBL" id="JACHXO010000003">
    <property type="protein sequence ID" value="MBB3194869.1"/>
    <property type="molecule type" value="Genomic_DNA"/>
</dbReference>
<sequence>MNKQTTRKIDEDDLHAYVDGLLDEQRRREVQDHLDRHPQDAACVGIYREQRQLLRSALAPIADEPIPERLQIHALLARRDDPPQWRWRMAAAVMMALGMGSFGGWQLHGAWDAAPTAGVTALAGEARSSFAAYMHDDPGETDRSTLLRLVSDKLQRSIDIPDLGASGYRYVGGRLVSTANGTGGLFFYEREDGTRIAMMVRPMQVDKEAPMMKQTAGSVGGFTWAEKGLGYSVVGTAATDLLHPIADEVRRQLRNAKV</sequence>
<dbReference type="Proteomes" id="UP000574369">
    <property type="component" value="Unassembled WGS sequence"/>
</dbReference>
<name>A0ABR6GRX2_9BURK</name>
<protein>
    <submittedName>
        <fullName evidence="1">Anti-sigma factor RsiW</fullName>
    </submittedName>
</protein>
<dbReference type="RefSeq" id="WP_088452611.1">
    <property type="nucleotide sequence ID" value="NZ_JACHXO010000003.1"/>
</dbReference>